<comment type="caution">
    <text evidence="6">The sequence shown here is derived from an EMBL/GenBank/DDBJ whole genome shotgun (WGS) entry which is preliminary data.</text>
</comment>
<evidence type="ECO:0000313" key="6">
    <source>
        <dbReference type="EMBL" id="EPD12777.1"/>
    </source>
</evidence>
<name>A0AB33Z0Q7_9GAMM</name>
<dbReference type="PRINTS" id="PR00111">
    <property type="entry name" value="ABHYDROLASE"/>
</dbReference>
<reference evidence="6 7" key="1">
    <citation type="journal article" date="2013" name="Genome Announc.">
        <title>Genome Sequence of the Pyrene- and Fluoranthene-Degrading Bacterium Cycloclasticus sp. Strain PY97M.</title>
        <authorList>
            <person name="Cui Z."/>
            <person name="Xu G."/>
            <person name="Li Q."/>
            <person name="Gao W."/>
            <person name="Zheng L."/>
        </authorList>
    </citation>
    <scope>NUCLEOTIDE SEQUENCE [LARGE SCALE GENOMIC DNA]</scope>
    <source>
        <strain evidence="6 7">PY97M</strain>
    </source>
</reference>
<dbReference type="GO" id="GO:0016740">
    <property type="term" value="F:transferase activity"/>
    <property type="evidence" value="ECO:0007669"/>
    <property type="project" value="UniProtKB-KW"/>
</dbReference>
<dbReference type="InterPro" id="IPR050266">
    <property type="entry name" value="AB_hydrolase_sf"/>
</dbReference>
<dbReference type="GO" id="GO:0016020">
    <property type="term" value="C:membrane"/>
    <property type="evidence" value="ECO:0007669"/>
    <property type="project" value="TreeGrafter"/>
</dbReference>
<proteinExistence type="predicted"/>
<dbReference type="Pfam" id="PF00561">
    <property type="entry name" value="Abhydrolase_1"/>
    <property type="match status" value="1"/>
</dbReference>
<dbReference type="PANTHER" id="PTHR43798:SF31">
    <property type="entry name" value="AB HYDROLASE SUPERFAMILY PROTEIN YCLE"/>
    <property type="match status" value="1"/>
</dbReference>
<protein>
    <submittedName>
        <fullName evidence="6">Pimeloyl-BioC--CoA transferase BioH</fullName>
    </submittedName>
</protein>
<keyword evidence="1" id="KW-0719">Serine esterase</keyword>
<evidence type="ECO:0000256" key="3">
    <source>
        <dbReference type="ARBA" id="ARBA00022756"/>
    </source>
</evidence>
<dbReference type="NCBIfam" id="TIGR01738">
    <property type="entry name" value="bioH"/>
    <property type="match status" value="1"/>
</dbReference>
<keyword evidence="6" id="KW-0808">Transferase</keyword>
<dbReference type="EMBL" id="ASHL01000006">
    <property type="protein sequence ID" value="EPD12777.1"/>
    <property type="molecule type" value="Genomic_DNA"/>
</dbReference>
<feature type="domain" description="AB hydrolase-1" evidence="5">
    <location>
        <begin position="2"/>
        <end position="227"/>
    </location>
</feature>
<keyword evidence="3" id="KW-0093">Biotin biosynthesis</keyword>
<sequence>MLVHGWAMNNLVWNNWLALLEQSFRVICVELPGHGNSEYNEPWQMSDLLEMMAAQLPQQCSFLGWSLGGLVALAYADHFPKRVNRLVMLASTPKFVQSADWQPAQSKAVFDVFSSHLKRKPLPTMKRFVKLQTDGGEPSQTIERFLKSVLQVRSETSTKGLISGLDILSQADYRLALKKLNCPTMLLLGEKDQLVPVEVADKFAQINPRVAVCVIEGATHVPFLSHPNEVSQELVRFMSAGDREL</sequence>
<evidence type="ECO:0000256" key="2">
    <source>
        <dbReference type="ARBA" id="ARBA00022490"/>
    </source>
</evidence>
<keyword evidence="7" id="KW-1185">Reference proteome</keyword>
<dbReference type="GO" id="GO:0009102">
    <property type="term" value="P:biotin biosynthetic process"/>
    <property type="evidence" value="ECO:0007669"/>
    <property type="project" value="UniProtKB-KW"/>
</dbReference>
<evidence type="ECO:0000256" key="4">
    <source>
        <dbReference type="ARBA" id="ARBA00022801"/>
    </source>
</evidence>
<keyword evidence="2" id="KW-0963">Cytoplasm</keyword>
<dbReference type="InterPro" id="IPR029058">
    <property type="entry name" value="AB_hydrolase_fold"/>
</dbReference>
<dbReference type="SUPFAM" id="SSF53474">
    <property type="entry name" value="alpha/beta-Hydrolases"/>
    <property type="match status" value="1"/>
</dbReference>
<dbReference type="PANTHER" id="PTHR43798">
    <property type="entry name" value="MONOACYLGLYCEROL LIPASE"/>
    <property type="match status" value="1"/>
</dbReference>
<dbReference type="Gene3D" id="3.40.50.1820">
    <property type="entry name" value="alpha/beta hydrolase"/>
    <property type="match status" value="1"/>
</dbReference>
<evidence type="ECO:0000259" key="5">
    <source>
        <dbReference type="Pfam" id="PF00561"/>
    </source>
</evidence>
<organism evidence="6 7">
    <name type="scientific">Cycloclasticus pugetii</name>
    <dbReference type="NCBI Taxonomy" id="34068"/>
    <lineage>
        <taxon>Bacteria</taxon>
        <taxon>Pseudomonadati</taxon>
        <taxon>Pseudomonadota</taxon>
        <taxon>Gammaproteobacteria</taxon>
        <taxon>Thiotrichales</taxon>
        <taxon>Piscirickettsiaceae</taxon>
        <taxon>Cycloclasticus</taxon>
    </lineage>
</organism>
<gene>
    <name evidence="6" type="ORF">L196_07906</name>
</gene>
<dbReference type="InterPro" id="IPR000073">
    <property type="entry name" value="AB_hydrolase_1"/>
</dbReference>
<dbReference type="AlphaFoldDB" id="A0AB33Z0Q7"/>
<dbReference type="InterPro" id="IPR010076">
    <property type="entry name" value="BioH"/>
</dbReference>
<evidence type="ECO:0000313" key="7">
    <source>
        <dbReference type="Proteomes" id="UP000015462"/>
    </source>
</evidence>
<evidence type="ECO:0000256" key="1">
    <source>
        <dbReference type="ARBA" id="ARBA00022487"/>
    </source>
</evidence>
<keyword evidence="4" id="KW-0378">Hydrolase</keyword>
<accession>A0AB33Z0Q7</accession>
<dbReference type="Proteomes" id="UP000015462">
    <property type="component" value="Unassembled WGS sequence"/>
</dbReference>
<dbReference type="GO" id="GO:0052689">
    <property type="term" value="F:carboxylic ester hydrolase activity"/>
    <property type="evidence" value="ECO:0007669"/>
    <property type="project" value="UniProtKB-KW"/>
</dbReference>